<organism evidence="3 4">
    <name type="scientific">Striga hermonthica</name>
    <name type="common">Purple witchweed</name>
    <name type="synonym">Buchnera hermonthica</name>
    <dbReference type="NCBI Taxonomy" id="68872"/>
    <lineage>
        <taxon>Eukaryota</taxon>
        <taxon>Viridiplantae</taxon>
        <taxon>Streptophyta</taxon>
        <taxon>Embryophyta</taxon>
        <taxon>Tracheophyta</taxon>
        <taxon>Spermatophyta</taxon>
        <taxon>Magnoliopsida</taxon>
        <taxon>eudicotyledons</taxon>
        <taxon>Gunneridae</taxon>
        <taxon>Pentapetalae</taxon>
        <taxon>asterids</taxon>
        <taxon>lamiids</taxon>
        <taxon>Lamiales</taxon>
        <taxon>Orobanchaceae</taxon>
        <taxon>Buchnereae</taxon>
        <taxon>Striga</taxon>
    </lineage>
</organism>
<reference evidence="3" key="1">
    <citation type="submission" date="2019-12" db="EMBL/GenBank/DDBJ databases">
        <authorList>
            <person name="Scholes J."/>
        </authorList>
    </citation>
    <scope>NUCLEOTIDE SEQUENCE</scope>
</reference>
<dbReference type="AlphaFoldDB" id="A0A9N7NTW3"/>
<comment type="caution">
    <text evidence="3">The sequence shown here is derived from an EMBL/GenBank/DDBJ whole genome shotgun (WGS) entry which is preliminary data.</text>
</comment>
<feature type="region of interest" description="Disordered" evidence="1">
    <location>
        <begin position="1"/>
        <end position="70"/>
    </location>
</feature>
<name>A0A9N7NTW3_STRHE</name>
<feature type="compositionally biased region" description="Polar residues" evidence="1">
    <location>
        <begin position="52"/>
        <end position="62"/>
    </location>
</feature>
<dbReference type="InterPro" id="IPR045026">
    <property type="entry name" value="LIMYB"/>
</dbReference>
<evidence type="ECO:0000259" key="2">
    <source>
        <dbReference type="Pfam" id="PF12776"/>
    </source>
</evidence>
<evidence type="ECO:0000256" key="1">
    <source>
        <dbReference type="SAM" id="MobiDB-lite"/>
    </source>
</evidence>
<dbReference type="InterPro" id="IPR024752">
    <property type="entry name" value="Myb/SANT-like_dom"/>
</dbReference>
<accession>A0A9N7NTW3</accession>
<dbReference type="PANTHER" id="PTHR47584:SF14">
    <property type="entry name" value="L10-INTERACTING MYB DOMAIN-CONTAINING PROTEIN-LIKE"/>
    <property type="match status" value="1"/>
</dbReference>
<feature type="region of interest" description="Disordered" evidence="1">
    <location>
        <begin position="222"/>
        <end position="242"/>
    </location>
</feature>
<feature type="compositionally biased region" description="Polar residues" evidence="1">
    <location>
        <begin position="30"/>
        <end position="40"/>
    </location>
</feature>
<proteinExistence type="predicted"/>
<keyword evidence="4" id="KW-1185">Reference proteome</keyword>
<dbReference type="Proteomes" id="UP001153555">
    <property type="component" value="Unassembled WGS sequence"/>
</dbReference>
<evidence type="ECO:0000313" key="4">
    <source>
        <dbReference type="Proteomes" id="UP001153555"/>
    </source>
</evidence>
<sequence length="335" mass="38663">MSSGANPSVPTSLPSFRLPETLLERRDPQSESTGSVSVNSPEKRKKRRRKMTTSNDAGPSQHKQGEAKWPPENEAHFISLMLDQVILGKCIGQKFKQANWMEIQKKLNDICGPDYYYEITQMTSKHDRLKQQWRRFFKLLNKDTGFGWDINSGKITGGDEVWARWITDNDMKKRVCVHYRELTTIFNGTTATGRGARASTQTPDGNGRRRITNLATCSNYLFPNESNDEEMNTPNSDRTIRRRRGTNSTFDTAMNSITEASRIIQHNARPNPEKDQESLQQALKELESLPNVPMEVRKLAWKRFRDPWSLYTFLGRELKENRLALLQMWMDDDGK</sequence>
<feature type="domain" description="Myb/SANT-like" evidence="2">
    <location>
        <begin position="68"/>
        <end position="164"/>
    </location>
</feature>
<feature type="compositionally biased region" description="Polar residues" evidence="1">
    <location>
        <begin position="1"/>
        <end position="14"/>
    </location>
</feature>
<protein>
    <recommendedName>
        <fullName evidence="2">Myb/SANT-like domain-containing protein</fullName>
    </recommendedName>
</protein>
<evidence type="ECO:0000313" key="3">
    <source>
        <dbReference type="EMBL" id="CAA0838956.1"/>
    </source>
</evidence>
<dbReference type="OrthoDB" id="889103at2759"/>
<gene>
    <name evidence="3" type="ORF">SHERM_05527</name>
</gene>
<dbReference type="EMBL" id="CACSLK010031421">
    <property type="protein sequence ID" value="CAA0838956.1"/>
    <property type="molecule type" value="Genomic_DNA"/>
</dbReference>
<dbReference type="Pfam" id="PF12776">
    <property type="entry name" value="Myb_DNA-bind_3"/>
    <property type="match status" value="1"/>
</dbReference>
<dbReference type="PANTHER" id="PTHR47584">
    <property type="match status" value="1"/>
</dbReference>